<sequence>MSTAYVLVEYDGDQVLPITGELITAAKVFESVTAVVVGAAGAHEPLVSQLAALGADAIVAAVGADTAQRVVLPAADALSMLAAGAPGPILVGAGVTGNEIAGRLAARLASGVLCDVVQVNSDLTALMSIFGDAIEVSTAVGGSSPIYTMRHGATEVPAKPTPGAGVVSTFELPAASEKDVTVTKFVPAVKGDRPDLTNAKVVVAGGRGVDSEENFHTEVEALADALGGAVGATRDVVDLGWYDPIYQIGQTGVTVSPDVYIGLGVSGAIQHTSGMQTAKKIIVINNDDDAPFFHIADLGVVGDLHEIVPLIVEELAKRK</sequence>
<proteinExistence type="inferred from homology"/>
<dbReference type="EMBL" id="CP050134">
    <property type="protein sequence ID" value="QIP46161.1"/>
    <property type="molecule type" value="Genomic_DNA"/>
</dbReference>
<dbReference type="SUPFAM" id="SSF52402">
    <property type="entry name" value="Adenine nucleotide alpha hydrolases-like"/>
    <property type="match status" value="1"/>
</dbReference>
<feature type="binding site" evidence="4">
    <location>
        <begin position="233"/>
        <end position="234"/>
    </location>
    <ligand>
        <name>FAD</name>
        <dbReference type="ChEBI" id="CHEBI:57692"/>
    </ligand>
</feature>
<dbReference type="Pfam" id="PF01012">
    <property type="entry name" value="ETF"/>
    <property type="match status" value="1"/>
</dbReference>
<evidence type="ECO:0000259" key="5">
    <source>
        <dbReference type="SMART" id="SM00893"/>
    </source>
</evidence>
<dbReference type="Proteomes" id="UP000249886">
    <property type="component" value="Unassembled WGS sequence"/>
</dbReference>
<name>A0A6H9XS96_9CORY</name>
<dbReference type="InterPro" id="IPR014730">
    <property type="entry name" value="ETF_a/b_N"/>
</dbReference>
<evidence type="ECO:0000256" key="4">
    <source>
        <dbReference type="PIRSR" id="PIRSR000089-1"/>
    </source>
</evidence>
<dbReference type="Gene3D" id="3.40.50.1220">
    <property type="entry name" value="TPP-binding domain"/>
    <property type="match status" value="1"/>
</dbReference>
<dbReference type="Pfam" id="PF00766">
    <property type="entry name" value="ETF_alpha"/>
    <property type="match status" value="1"/>
</dbReference>
<organism evidence="7 8">
    <name type="scientific">Corynebacterium matruchotii</name>
    <dbReference type="NCBI Taxonomy" id="43768"/>
    <lineage>
        <taxon>Bacteria</taxon>
        <taxon>Bacillati</taxon>
        <taxon>Actinomycetota</taxon>
        <taxon>Actinomycetes</taxon>
        <taxon>Mycobacteriales</taxon>
        <taxon>Corynebacteriaceae</taxon>
        <taxon>Corynebacterium</taxon>
    </lineage>
</organism>
<protein>
    <submittedName>
        <fullName evidence="6 7">Electron transfer flavoprotein subunit alpha</fullName>
    </submittedName>
</protein>
<evidence type="ECO:0000313" key="6">
    <source>
        <dbReference type="EMBL" id="QIP46161.1"/>
    </source>
</evidence>
<dbReference type="EMBL" id="UARK01000032">
    <property type="protein sequence ID" value="SPW31881.1"/>
    <property type="molecule type" value="Genomic_DNA"/>
</dbReference>
<dbReference type="PANTHER" id="PTHR43153">
    <property type="entry name" value="ELECTRON TRANSFER FLAVOPROTEIN ALPHA"/>
    <property type="match status" value="1"/>
</dbReference>
<keyword evidence="4" id="KW-0274">FAD</keyword>
<dbReference type="GO" id="GO:0050660">
    <property type="term" value="F:flavin adenine dinucleotide binding"/>
    <property type="evidence" value="ECO:0007669"/>
    <property type="project" value="InterPro"/>
</dbReference>
<dbReference type="Gene3D" id="3.40.50.620">
    <property type="entry name" value="HUPs"/>
    <property type="match status" value="1"/>
</dbReference>
<reference evidence="6" key="2">
    <citation type="submission" date="2020-03" db="EMBL/GenBank/DDBJ databases">
        <authorList>
            <person name="Johnston C.D."/>
            <person name="Cotton S.L."/>
            <person name="Dewhirst F.E."/>
        </authorList>
    </citation>
    <scope>NUCLEOTIDE SEQUENCE [LARGE SCALE GENOMIC DNA]</scope>
    <source>
        <strain evidence="6">ATCC 14266</strain>
    </source>
</reference>
<dbReference type="SUPFAM" id="SSF52467">
    <property type="entry name" value="DHS-like NAD/FAD-binding domain"/>
    <property type="match status" value="1"/>
</dbReference>
<dbReference type="PANTHER" id="PTHR43153:SF1">
    <property type="entry name" value="ELECTRON TRANSFER FLAVOPROTEIN SUBUNIT ALPHA, MITOCHONDRIAL"/>
    <property type="match status" value="1"/>
</dbReference>
<reference evidence="7 8" key="1">
    <citation type="submission" date="2018-06" db="EMBL/GenBank/DDBJ databases">
        <authorList>
            <consortium name="Pathogen Informatics"/>
            <person name="Doyle S."/>
        </authorList>
    </citation>
    <scope>NUCLEOTIDE SEQUENCE [LARGE SCALE GENOMIC DNA]</scope>
    <source>
        <strain evidence="7 8">NCTC10254</strain>
    </source>
</reference>
<comment type="similarity">
    <text evidence="1">Belongs to the ETF alpha-subunit/FixB family.</text>
</comment>
<dbReference type="InterPro" id="IPR014731">
    <property type="entry name" value="ETF_asu_C"/>
</dbReference>
<feature type="binding site" evidence="4">
    <location>
        <begin position="264"/>
        <end position="271"/>
    </location>
    <ligand>
        <name>FAD</name>
        <dbReference type="ChEBI" id="CHEBI:57692"/>
    </ligand>
</feature>
<evidence type="ECO:0000256" key="1">
    <source>
        <dbReference type="ARBA" id="ARBA00005817"/>
    </source>
</evidence>
<dbReference type="InterPro" id="IPR001308">
    <property type="entry name" value="ETF_a/FixB"/>
</dbReference>
<feature type="binding site" evidence="4">
    <location>
        <begin position="247"/>
        <end position="251"/>
    </location>
    <ligand>
        <name>FAD</name>
        <dbReference type="ChEBI" id="CHEBI:57692"/>
    </ligand>
</feature>
<evidence type="ECO:0000256" key="3">
    <source>
        <dbReference type="ARBA" id="ARBA00025649"/>
    </source>
</evidence>
<keyword evidence="4" id="KW-0285">Flavoprotein</keyword>
<dbReference type="GeneID" id="84574930"/>
<gene>
    <name evidence="7" type="primary">etfA</name>
    <name evidence="6" type="ORF">HBA49_12075</name>
    <name evidence="7" type="ORF">NCTC10254_02273</name>
</gene>
<comment type="subunit">
    <text evidence="2">Heterodimer of an alpha and a beta subunit.</text>
</comment>
<dbReference type="GO" id="GO:0009055">
    <property type="term" value="F:electron transfer activity"/>
    <property type="evidence" value="ECO:0007669"/>
    <property type="project" value="InterPro"/>
</dbReference>
<feature type="binding site" evidence="4">
    <location>
        <position position="207"/>
    </location>
    <ligand>
        <name>FAD</name>
        <dbReference type="ChEBI" id="CHEBI:57692"/>
    </ligand>
</feature>
<dbReference type="AlphaFoldDB" id="A0A6H9XS96"/>
<evidence type="ECO:0000313" key="8">
    <source>
        <dbReference type="Proteomes" id="UP000249886"/>
    </source>
</evidence>
<dbReference type="GO" id="GO:0033539">
    <property type="term" value="P:fatty acid beta-oxidation using acyl-CoA dehydrogenase"/>
    <property type="evidence" value="ECO:0007669"/>
    <property type="project" value="TreeGrafter"/>
</dbReference>
<dbReference type="RefSeq" id="WP_005527202.1">
    <property type="nucleotide sequence ID" value="NZ_UARK01000032.1"/>
</dbReference>
<comment type="function">
    <text evidence="3">The electron transfer flavoprotein serves as a specific electron acceptor for other dehydrogenases. It transfers the electrons to the main respiratory chain via ETF-ubiquinone oxidoreductase (ETF dehydrogenase).</text>
</comment>
<feature type="binding site" evidence="4">
    <location>
        <position position="285"/>
    </location>
    <ligand>
        <name>FAD</name>
        <dbReference type="ChEBI" id="CHEBI:57692"/>
    </ligand>
</feature>
<comment type="cofactor">
    <cofactor evidence="4">
        <name>FAD</name>
        <dbReference type="ChEBI" id="CHEBI:57692"/>
    </cofactor>
    <text evidence="4">Binds 1 FAD per dimer.</text>
</comment>
<evidence type="ECO:0000313" key="7">
    <source>
        <dbReference type="EMBL" id="SPW31881.1"/>
    </source>
</evidence>
<dbReference type="InterPro" id="IPR029035">
    <property type="entry name" value="DHS-like_NAD/FAD-binding_dom"/>
</dbReference>
<accession>A0A6H9XS96</accession>
<dbReference type="SMART" id="SM00893">
    <property type="entry name" value="ETF"/>
    <property type="match status" value="1"/>
</dbReference>
<feature type="domain" description="Electron transfer flavoprotein alpha/beta-subunit N-terminal" evidence="5">
    <location>
        <begin position="4"/>
        <end position="182"/>
    </location>
</feature>
<evidence type="ECO:0000256" key="2">
    <source>
        <dbReference type="ARBA" id="ARBA00011355"/>
    </source>
</evidence>
<dbReference type="InterPro" id="IPR014729">
    <property type="entry name" value="Rossmann-like_a/b/a_fold"/>
</dbReference>
<dbReference type="PIRSF" id="PIRSF000089">
    <property type="entry name" value="Electra_flavoP_a"/>
    <property type="match status" value="1"/>
</dbReference>